<evidence type="ECO:0000313" key="1">
    <source>
        <dbReference type="EMBL" id="AYD45897.1"/>
    </source>
</evidence>
<proteinExistence type="predicted"/>
<evidence type="ECO:0000313" key="2">
    <source>
        <dbReference type="Proteomes" id="UP000265864"/>
    </source>
</evidence>
<reference evidence="1 2" key="1">
    <citation type="submission" date="2018-09" db="EMBL/GenBank/DDBJ databases">
        <title>Yersinia kristensenii subsp. rochesterensis subsp. nov., Isolated from Human Feces.</title>
        <authorList>
            <person name="Cunningham S.A."/>
            <person name="Jeraldo P."/>
            <person name="Patel R."/>
        </authorList>
    </citation>
    <scope>NUCLEOTIDE SEQUENCE [LARGE SCALE GENOMIC DNA]</scope>
    <source>
        <strain evidence="1 2">ATCC BAA-2637</strain>
    </source>
</reference>
<name>A0A8E3ZHN9_9GAMM</name>
<gene>
    <name evidence="1" type="ORF">DXZ79_02980</name>
</gene>
<accession>A0A8E3ZHN9</accession>
<sequence length="309" mass="36984">MSIKKQASRLYEKRVNLWLLQTIFYSQLMRDDESEELRVSIGNTHLFRELCIKYIDKKEINKYFEADDYFDKCRNNIERQMIPFSDLEWIGCERALSFAANFIHADYKLYKQGDNPTLLDVIAPEWSLSKDGSGINYEGLILLIDYQCRVSGVNHIRSGLEQLKVAWTRIYNSFKKPFWFPSDRYENKYFEDYQWILSSFEKNNMISGNVDIFFKKNLNLKVHSIFDQWAERKNNPEIELFLIRLKKAWHQKKFRDSVANKKVLNTYISKECKKQLDYLVNKNDTKINEIIEVLIHEAYAKAKLKSWEQ</sequence>
<dbReference type="AlphaFoldDB" id="A0A8E3ZHN9"/>
<dbReference type="Proteomes" id="UP000265864">
    <property type="component" value="Chromosome"/>
</dbReference>
<organism evidence="1 2">
    <name type="scientific">Yersinia rochesterensis</name>
    <dbReference type="NCBI Taxonomy" id="1604335"/>
    <lineage>
        <taxon>Bacteria</taxon>
        <taxon>Pseudomonadati</taxon>
        <taxon>Pseudomonadota</taxon>
        <taxon>Gammaproteobacteria</taxon>
        <taxon>Enterobacterales</taxon>
        <taxon>Yersiniaceae</taxon>
        <taxon>Yersinia</taxon>
    </lineage>
</organism>
<dbReference type="EMBL" id="CP032482">
    <property type="protein sequence ID" value="AYD45897.1"/>
    <property type="molecule type" value="Genomic_DNA"/>
</dbReference>
<protein>
    <submittedName>
        <fullName evidence="1">Uncharacterized protein</fullName>
    </submittedName>
</protein>